<dbReference type="PANTHER" id="PTHR10775:SF183">
    <property type="entry name" value="TRANSPOSON, EN_SPM-LIKE, TRANSPOSASE-ASSOCIATED DOMAIN PROTEIN-RELATED"/>
    <property type="match status" value="1"/>
</dbReference>
<reference evidence="5" key="1">
    <citation type="journal article" date="2005" name="BMC Biol.">
        <title>The sequence of rice chromosomes 11 and 12, rich in disease resistance genes and recent gene duplications.</title>
        <authorList>
            <consortium name="The rice chromosomes 11 and 12 sequencing consortia"/>
        </authorList>
    </citation>
    <scope>NUCLEOTIDE SEQUENCE [LARGE SCALE GENOMIC DNA]</scope>
</reference>
<evidence type="ECO:0000256" key="1">
    <source>
        <dbReference type="SAM" id="MobiDB-lite"/>
    </source>
</evidence>
<dbReference type="Pfam" id="PF13952">
    <property type="entry name" value="DUF4216"/>
    <property type="match status" value="1"/>
</dbReference>
<organism evidence="5">
    <name type="scientific">Oryza sativa subsp. japonica</name>
    <name type="common">Rice</name>
    <dbReference type="NCBI Taxonomy" id="39947"/>
    <lineage>
        <taxon>Eukaryota</taxon>
        <taxon>Viridiplantae</taxon>
        <taxon>Streptophyta</taxon>
        <taxon>Embryophyta</taxon>
        <taxon>Tracheophyta</taxon>
        <taxon>Spermatophyta</taxon>
        <taxon>Magnoliopsida</taxon>
        <taxon>Liliopsida</taxon>
        <taxon>Poales</taxon>
        <taxon>Poaceae</taxon>
        <taxon>BOP clade</taxon>
        <taxon>Oryzoideae</taxon>
        <taxon>Oryzeae</taxon>
        <taxon>Oryzinae</taxon>
        <taxon>Oryza</taxon>
        <taxon>Oryza sativa</taxon>
    </lineage>
</organism>
<gene>
    <name evidence="5" type="ordered locus">LOC_Os12g27780</name>
</gene>
<dbReference type="EMBL" id="DP000011">
    <property type="protein sequence ID" value="ABA98141.1"/>
    <property type="molecule type" value="Genomic_DNA"/>
</dbReference>
<feature type="region of interest" description="Disordered" evidence="1">
    <location>
        <begin position="1058"/>
        <end position="1089"/>
    </location>
</feature>
<protein>
    <submittedName>
        <fullName evidence="5">Transposon protein, putative, CACTA, En/Spm sub-class</fullName>
    </submittedName>
</protein>
<evidence type="ECO:0000259" key="4">
    <source>
        <dbReference type="Pfam" id="PF13963"/>
    </source>
</evidence>
<evidence type="ECO:0000259" key="2">
    <source>
        <dbReference type="Pfam" id="PF13952"/>
    </source>
</evidence>
<dbReference type="InterPro" id="IPR025452">
    <property type="entry name" value="DUF4218"/>
</dbReference>
<accession>Q2QRF1</accession>
<sequence length="1097" mass="127013">METDRSWMYKGRRKCGEVTAEWISKTTEFLDKAFNRETGRAGVLCPCNYCNNTRPQTRDMMMKHLCKFGFRPAYTVWVYHGDTYPARESDICQSTEDEDRVAEIDRMDEMIDDVHDAYVSVEEEDPEPTAQAFFQMLSAATQPLHEHTQVSQLDAITRLLAVKSQYAISIAGFDALLNVICALLPQGHKLPANLYEAKKVLSALNMPYEKIDACLKNCMLFRKENAQKMHCDKCGESRYVEVEDSNGHKKQLTVARKVLRYLPFIPRIQRLYMSESQAKQMTWHKNGHRYHPDKIVHPADGEAWKKFDRDFTGFSMEARNVRIAIATDGFCPFGMGFSSYTCWPMFVIPLNLPPGVCMRQHNMFLTLIIPGPNYPGKHISVFMEPLVDELIHAWQQGVLTYDRATKTNFIMRVSFLYSIHDLPAYGIFSGWCVHGKMPCPTCMEALQGKRLKFGGKYSFFDCHRQFLPIDHSFRSDSNSFLSNTTVSNEPPLRLSGQEIRARLDNLVPAANGDKFVGYGKDHHWTHISSLWRLPYFHKLVLPHNIDVMHNEKNVAEAIFNTCFDIPDQTKDNIKARLDQAALCNRPELNLIQKHASSQWVKPRADFCLNRAQKKEVLEWFQTLKFPDGYGSNLRRGVNLKTMRINGLKSHDYHIMMERIFPVMFRGYLPTHVWEVLAEVSFFYRKLCAKQFDPIEMANMQSQVIVLVCKLEKIFPPGFFNPMQHLMIHLPYEASMGGPVQFRWNYPVERGQKYLKSKGDSTSRGVPRHLTREEWNAAMLYVLTNLTEVDDYIGKFIDEEWTRRGVPTRQQQENILRNGAGRDRPNFVSWFYQQSMLDETMSDDLRQVAKGCHTRVLLYNMYDVNGYRFRIHKYEHERPNATTINSGLVTIGQGENSDTTEYYGYIKEIVEISFDGRKPLTLVLFNCHWFDPSKVRYTPRYGLVEVAHASILPKFEPFVLSHQATQVYYMPYPCKSVQDLTNWWVVYKVQPIGRLQVPNDQDYNFVPNSNVVHYFQEDGLSGSFVIDLGQELNNDPEQVAISRDTEDICNDKDLKLLNGSSIQDEDDDDEDDESYCTSSSAEDDEVPTSRDILFDEYF</sequence>
<dbReference type="Pfam" id="PF02992">
    <property type="entry name" value="Transposase_21"/>
    <property type="match status" value="1"/>
</dbReference>
<feature type="compositionally biased region" description="Acidic residues" evidence="1">
    <location>
        <begin position="1062"/>
        <end position="1073"/>
    </location>
</feature>
<dbReference type="InterPro" id="IPR029480">
    <property type="entry name" value="Transpos_assoc"/>
</dbReference>
<feature type="domain" description="DUF4216" evidence="2">
    <location>
        <begin position="919"/>
        <end position="985"/>
    </location>
</feature>
<reference evidence="5" key="2">
    <citation type="submission" date="2005-04" db="EMBL/GenBank/DDBJ databases">
        <authorList>
            <person name="Buell C.R."/>
            <person name="Wing R.A."/>
            <person name="McCombie W.A."/>
            <person name="Ouyang S."/>
        </authorList>
    </citation>
    <scope>NUCLEOTIDE SEQUENCE</scope>
</reference>
<dbReference type="InterPro" id="IPR025312">
    <property type="entry name" value="DUF4216"/>
</dbReference>
<dbReference type="AlphaFoldDB" id="Q2QRF1"/>
<name>Q2QRF1_ORYSJ</name>
<evidence type="ECO:0000313" key="5">
    <source>
        <dbReference type="EMBL" id="ABA98141.1"/>
    </source>
</evidence>
<feature type="domain" description="DUF4218" evidence="3">
    <location>
        <begin position="686"/>
        <end position="761"/>
    </location>
</feature>
<dbReference type="InterPro" id="IPR004242">
    <property type="entry name" value="Transposase_21"/>
</dbReference>
<dbReference type="Pfam" id="PF13960">
    <property type="entry name" value="DUF4218"/>
    <property type="match status" value="1"/>
</dbReference>
<dbReference type="Pfam" id="PF13963">
    <property type="entry name" value="Transpos_assoc"/>
    <property type="match status" value="1"/>
</dbReference>
<reference evidence="5" key="3">
    <citation type="submission" date="2006-01" db="EMBL/GenBank/DDBJ databases">
        <authorList>
            <person name="Buell R."/>
        </authorList>
    </citation>
    <scope>NUCLEOTIDE SEQUENCE</scope>
</reference>
<proteinExistence type="predicted"/>
<dbReference type="PANTHER" id="PTHR10775">
    <property type="entry name" value="OS08G0208400 PROTEIN"/>
    <property type="match status" value="1"/>
</dbReference>
<feature type="domain" description="Transposase-associated" evidence="4">
    <location>
        <begin position="5"/>
        <end position="81"/>
    </location>
</feature>
<evidence type="ECO:0000259" key="3">
    <source>
        <dbReference type="Pfam" id="PF13960"/>
    </source>
</evidence>